<dbReference type="GO" id="GO:0016491">
    <property type="term" value="F:oxidoreductase activity"/>
    <property type="evidence" value="ECO:0007669"/>
    <property type="project" value="UniProtKB-KW"/>
</dbReference>
<proteinExistence type="predicted"/>
<dbReference type="Gene3D" id="3.20.20.70">
    <property type="entry name" value="Aldolase class I"/>
    <property type="match status" value="1"/>
</dbReference>
<dbReference type="CDD" id="cd02803">
    <property type="entry name" value="OYE_like_FMN_family"/>
    <property type="match status" value="1"/>
</dbReference>
<dbReference type="SUPFAM" id="SSF51395">
    <property type="entry name" value="FMN-linked oxidoreductases"/>
    <property type="match status" value="1"/>
</dbReference>
<evidence type="ECO:0000259" key="3">
    <source>
        <dbReference type="Pfam" id="PF00724"/>
    </source>
</evidence>
<sequence>MSILFSEARIGNMTLKNRFVRSATWENMATEDGHMTAKLYDIYETLAKGEVGLIVTGYANIVEEEKPNAGMMGIYNDSFIEEYKKLTELVHQQDSKIVMQIAYGGTKTTHNVGERVIFAPSDVPERGTNTQGKAMTKDEIDYIVKAFALASKRAQDAGFDGVEIHAAHTYLINQFLSPYYNRREDEYGGGLENRMRFLLEIYSETRKLVGSEFPILVKLTATEFFDGGLTFDETRVVCKKLEEVGVDAIIVSGNVHGKANELVGQTFDGYTLQEEGYFHEYGHVISQDVSIPVITVGGLSDIDAIEKIAENTDIQFFAVSRPLLAEPQLIKRWKEGNRAPVDCERCSKCRTKRGNFCVVYKNRNRRKK</sequence>
<dbReference type="PANTHER" id="PTHR43656:SF2">
    <property type="entry name" value="BINDING OXIDOREDUCTASE, PUTATIVE (AFU_ORTHOLOGUE AFUA_2G08260)-RELATED"/>
    <property type="match status" value="1"/>
</dbReference>
<dbReference type="InterPro" id="IPR051799">
    <property type="entry name" value="NADH_flavin_oxidoreductase"/>
</dbReference>
<dbReference type="Pfam" id="PF00724">
    <property type="entry name" value="Oxidored_FMN"/>
    <property type="match status" value="1"/>
</dbReference>
<dbReference type="EC" id="1.-.-.-" evidence="4"/>
<dbReference type="RefSeq" id="WP_086047323.1">
    <property type="nucleotide sequence ID" value="NZ_CP017890.1"/>
</dbReference>
<dbReference type="PANTHER" id="PTHR43656">
    <property type="entry name" value="BINDING OXIDOREDUCTASE, PUTATIVE (AFU_ORTHOLOGUE AFUA_2G08260)-RELATED"/>
    <property type="match status" value="1"/>
</dbReference>
<accession>A0A1W6UC46</accession>
<dbReference type="InterPro" id="IPR013785">
    <property type="entry name" value="Aldolase_TIM"/>
</dbReference>
<evidence type="ECO:0000256" key="2">
    <source>
        <dbReference type="ARBA" id="ARBA00023002"/>
    </source>
</evidence>
<keyword evidence="2 4" id="KW-0560">Oxidoreductase</keyword>
<evidence type="ECO:0000313" key="4">
    <source>
        <dbReference type="EMBL" id="ARP20582.1"/>
    </source>
</evidence>
<dbReference type="InterPro" id="IPR001155">
    <property type="entry name" value="OxRdtase_FMN_N"/>
</dbReference>
<evidence type="ECO:0000256" key="1">
    <source>
        <dbReference type="ARBA" id="ARBA00022630"/>
    </source>
</evidence>
<name>A0A1W6UC46_VIBAL</name>
<protein>
    <submittedName>
        <fullName evidence="4">NADH oxidase</fullName>
        <ecNumber evidence="4">1.-.-.-</ecNumber>
    </submittedName>
</protein>
<dbReference type="GO" id="GO:0010181">
    <property type="term" value="F:FMN binding"/>
    <property type="evidence" value="ECO:0007669"/>
    <property type="project" value="InterPro"/>
</dbReference>
<reference evidence="4" key="1">
    <citation type="submission" date="2016-10" db="EMBL/GenBank/DDBJ databases">
        <title>The High Quality Genome of Vibrio alginolyticus K01M1.</title>
        <authorList>
            <person name="Wendling C."/>
            <person name="Chibani C.M."/>
            <person name="Hertel R."/>
            <person name="Sproer C."/>
            <person name="Bunk B."/>
            <person name="Overmann J."/>
            <person name="Roth O."/>
            <person name="Liesegang H."/>
        </authorList>
    </citation>
    <scope>NUCLEOTIDE SEQUENCE</scope>
    <source>
        <strain evidence="4">K05K4</strain>
    </source>
</reference>
<keyword evidence="1" id="KW-0285">Flavoprotein</keyword>
<dbReference type="AlphaFoldDB" id="A0A1W6UC46"/>
<organism evidence="4">
    <name type="scientific">Vibrio alginolyticus</name>
    <dbReference type="NCBI Taxonomy" id="663"/>
    <lineage>
        <taxon>Bacteria</taxon>
        <taxon>Pseudomonadati</taxon>
        <taxon>Pseudomonadota</taxon>
        <taxon>Gammaproteobacteria</taxon>
        <taxon>Vibrionales</taxon>
        <taxon>Vibrionaceae</taxon>
        <taxon>Vibrio</taxon>
    </lineage>
</organism>
<feature type="domain" description="NADH:flavin oxidoreductase/NADH oxidase N-terminal" evidence="3">
    <location>
        <begin position="4"/>
        <end position="336"/>
    </location>
</feature>
<gene>
    <name evidence="4" type="ORF">K05K4_38560</name>
</gene>
<dbReference type="EMBL" id="CP017903">
    <property type="protein sequence ID" value="ARP20582.1"/>
    <property type="molecule type" value="Genomic_DNA"/>
</dbReference>